<dbReference type="InterPro" id="IPR013325">
    <property type="entry name" value="RNA_pol_sigma_r2"/>
</dbReference>
<accession>A0A6P2D119</accession>
<evidence type="ECO:0000256" key="2">
    <source>
        <dbReference type="ARBA" id="ARBA00023015"/>
    </source>
</evidence>
<feature type="domain" description="RNA polymerase sigma-70 region 2" evidence="6">
    <location>
        <begin position="24"/>
        <end position="90"/>
    </location>
</feature>
<keyword evidence="4" id="KW-0238">DNA-binding</keyword>
<dbReference type="NCBIfam" id="TIGR02937">
    <property type="entry name" value="sigma70-ECF"/>
    <property type="match status" value="1"/>
</dbReference>
<dbReference type="KEGG" id="gms:SOIL9_34280"/>
<feature type="domain" description="RNA polymerase sigma factor 70 region 4 type 2" evidence="7">
    <location>
        <begin position="124"/>
        <end position="175"/>
    </location>
</feature>
<evidence type="ECO:0000313" key="9">
    <source>
        <dbReference type="Proteomes" id="UP000464178"/>
    </source>
</evidence>
<dbReference type="EMBL" id="LR593886">
    <property type="protein sequence ID" value="VTR94286.1"/>
    <property type="molecule type" value="Genomic_DNA"/>
</dbReference>
<proteinExistence type="inferred from homology"/>
<dbReference type="AlphaFoldDB" id="A0A6P2D119"/>
<dbReference type="PANTHER" id="PTHR43133">
    <property type="entry name" value="RNA POLYMERASE ECF-TYPE SIGMA FACTO"/>
    <property type="match status" value="1"/>
</dbReference>
<evidence type="ECO:0000259" key="7">
    <source>
        <dbReference type="Pfam" id="PF08281"/>
    </source>
</evidence>
<dbReference type="Pfam" id="PF08281">
    <property type="entry name" value="Sigma70_r4_2"/>
    <property type="match status" value="1"/>
</dbReference>
<dbReference type="SUPFAM" id="SSF88659">
    <property type="entry name" value="Sigma3 and sigma4 domains of RNA polymerase sigma factors"/>
    <property type="match status" value="1"/>
</dbReference>
<dbReference type="InterPro" id="IPR007627">
    <property type="entry name" value="RNA_pol_sigma70_r2"/>
</dbReference>
<dbReference type="InterPro" id="IPR039425">
    <property type="entry name" value="RNA_pol_sigma-70-like"/>
</dbReference>
<dbReference type="PANTHER" id="PTHR43133:SF8">
    <property type="entry name" value="RNA POLYMERASE SIGMA FACTOR HI_1459-RELATED"/>
    <property type="match status" value="1"/>
</dbReference>
<dbReference type="Pfam" id="PF04542">
    <property type="entry name" value="Sigma70_r2"/>
    <property type="match status" value="1"/>
</dbReference>
<organism evidence="8 9">
    <name type="scientific">Gemmata massiliana</name>
    <dbReference type="NCBI Taxonomy" id="1210884"/>
    <lineage>
        <taxon>Bacteria</taxon>
        <taxon>Pseudomonadati</taxon>
        <taxon>Planctomycetota</taxon>
        <taxon>Planctomycetia</taxon>
        <taxon>Gemmatales</taxon>
        <taxon>Gemmataceae</taxon>
        <taxon>Gemmata</taxon>
    </lineage>
</organism>
<dbReference type="InterPro" id="IPR014284">
    <property type="entry name" value="RNA_pol_sigma-70_dom"/>
</dbReference>
<dbReference type="SUPFAM" id="SSF88946">
    <property type="entry name" value="Sigma2 domain of RNA polymerase sigma factors"/>
    <property type="match status" value="1"/>
</dbReference>
<keyword evidence="3" id="KW-0731">Sigma factor</keyword>
<evidence type="ECO:0000256" key="4">
    <source>
        <dbReference type="ARBA" id="ARBA00023125"/>
    </source>
</evidence>
<sequence length="196" mass="22320">MPKGEANPPALPGDSTRRAEFEALYQQHSREVWALAYARWMDSDLAMDITQEAFLRLWKQWEAGGEDIQNPRAWLLRVARNLAEDYAKSAFRRNGTQPPELLNGVRSSQPLPVDELERQEQFAQLRAVLDEMAPADREILTLRYALDYDANTIAEQLDVAVTAVHMRLSRARQRLAERLSIHGDFTPGETASETNT</sequence>
<protein>
    <submittedName>
        <fullName evidence="8">Uncharacterized protein</fullName>
    </submittedName>
</protein>
<reference evidence="8 9" key="1">
    <citation type="submission" date="2019-05" db="EMBL/GenBank/DDBJ databases">
        <authorList>
            <consortium name="Science for Life Laboratories"/>
        </authorList>
    </citation>
    <scope>NUCLEOTIDE SEQUENCE [LARGE SCALE GENOMIC DNA]</scope>
    <source>
        <strain evidence="8">Soil9</strain>
    </source>
</reference>
<evidence type="ECO:0000256" key="5">
    <source>
        <dbReference type="ARBA" id="ARBA00023163"/>
    </source>
</evidence>
<keyword evidence="9" id="KW-1185">Reference proteome</keyword>
<dbReference type="RefSeq" id="WP_162668849.1">
    <property type="nucleotide sequence ID" value="NZ_LR593886.1"/>
</dbReference>
<keyword evidence="2" id="KW-0805">Transcription regulation</keyword>
<dbReference type="InterPro" id="IPR013324">
    <property type="entry name" value="RNA_pol_sigma_r3/r4-like"/>
</dbReference>
<evidence type="ECO:0000259" key="6">
    <source>
        <dbReference type="Pfam" id="PF04542"/>
    </source>
</evidence>
<evidence type="ECO:0000313" key="8">
    <source>
        <dbReference type="EMBL" id="VTR94286.1"/>
    </source>
</evidence>
<dbReference type="Gene3D" id="1.10.1740.10">
    <property type="match status" value="1"/>
</dbReference>
<dbReference type="GO" id="GO:0016987">
    <property type="term" value="F:sigma factor activity"/>
    <property type="evidence" value="ECO:0007669"/>
    <property type="project" value="UniProtKB-KW"/>
</dbReference>
<comment type="similarity">
    <text evidence="1">Belongs to the sigma-70 factor family. ECF subfamily.</text>
</comment>
<dbReference type="InterPro" id="IPR013249">
    <property type="entry name" value="RNA_pol_sigma70_r4_t2"/>
</dbReference>
<dbReference type="GO" id="GO:0003677">
    <property type="term" value="F:DNA binding"/>
    <property type="evidence" value="ECO:0007669"/>
    <property type="project" value="UniProtKB-KW"/>
</dbReference>
<dbReference type="GO" id="GO:0006352">
    <property type="term" value="P:DNA-templated transcription initiation"/>
    <property type="evidence" value="ECO:0007669"/>
    <property type="project" value="InterPro"/>
</dbReference>
<gene>
    <name evidence="8" type="ORF">SOIL9_34280</name>
</gene>
<name>A0A6P2D119_9BACT</name>
<keyword evidence="5" id="KW-0804">Transcription</keyword>
<dbReference type="Proteomes" id="UP000464178">
    <property type="component" value="Chromosome"/>
</dbReference>
<evidence type="ECO:0000256" key="1">
    <source>
        <dbReference type="ARBA" id="ARBA00010641"/>
    </source>
</evidence>
<dbReference type="InterPro" id="IPR036388">
    <property type="entry name" value="WH-like_DNA-bd_sf"/>
</dbReference>
<evidence type="ECO:0000256" key="3">
    <source>
        <dbReference type="ARBA" id="ARBA00023082"/>
    </source>
</evidence>
<dbReference type="Gene3D" id="1.10.10.10">
    <property type="entry name" value="Winged helix-like DNA-binding domain superfamily/Winged helix DNA-binding domain"/>
    <property type="match status" value="1"/>
</dbReference>